<keyword evidence="3" id="KW-0489">Methyltransferase</keyword>
<dbReference type="GO" id="GO:0008168">
    <property type="term" value="F:methyltransferase activity"/>
    <property type="evidence" value="ECO:0007669"/>
    <property type="project" value="UniProtKB-KW"/>
</dbReference>
<dbReference type="Gene3D" id="3.40.50.150">
    <property type="entry name" value="Vaccinia Virus protein VP39"/>
    <property type="match status" value="1"/>
</dbReference>
<evidence type="ECO:0000313" key="3">
    <source>
        <dbReference type="EMBL" id="PXX77337.1"/>
    </source>
</evidence>
<gene>
    <name evidence="3" type="ORF">DES51_11189</name>
</gene>
<accession>A0A318L6N0</accession>
<organism evidence="3 4">
    <name type="scientific">Dielma fastidiosa</name>
    <dbReference type="NCBI Taxonomy" id="1034346"/>
    <lineage>
        <taxon>Bacteria</taxon>
        <taxon>Bacillati</taxon>
        <taxon>Bacillota</taxon>
        <taxon>Erysipelotrichia</taxon>
        <taxon>Erysipelotrichales</taxon>
        <taxon>Erysipelotrichaceae</taxon>
        <taxon>Dielma</taxon>
    </lineage>
</organism>
<dbReference type="PANTHER" id="PTHR43861">
    <property type="entry name" value="TRANS-ACONITATE 2-METHYLTRANSFERASE-RELATED"/>
    <property type="match status" value="1"/>
</dbReference>
<protein>
    <submittedName>
        <fullName evidence="3">Methyltransferase family protein</fullName>
    </submittedName>
</protein>
<proteinExistence type="predicted"/>
<dbReference type="EMBL" id="QJKH01000011">
    <property type="protein sequence ID" value="PXX77337.1"/>
    <property type="molecule type" value="Genomic_DNA"/>
</dbReference>
<dbReference type="RefSeq" id="WP_022939531.1">
    <property type="nucleotide sequence ID" value="NZ_CABKRQ010000010.1"/>
</dbReference>
<dbReference type="CDD" id="cd02440">
    <property type="entry name" value="AdoMet_MTases"/>
    <property type="match status" value="1"/>
</dbReference>
<dbReference type="Pfam" id="PF13649">
    <property type="entry name" value="Methyltransf_25"/>
    <property type="match status" value="1"/>
</dbReference>
<comment type="caution">
    <text evidence="3">The sequence shown here is derived from an EMBL/GenBank/DDBJ whole genome shotgun (WGS) entry which is preliminary data.</text>
</comment>
<sequence>MKKIFEVLENKPRLFEASPQNIWNTPYISKNMLNAHLDENLDSATRKLSFVEKSVNWICEITPPNKYPALLDLGCGPGIYAELFCEKGYNVTGIDLSELSITYARNSAHMKHLKINYIQGDYTKLNINNKYHLITMIFCDFGVLSNEARKKLTVDVYNSLLPGGIFLFDVFTPLKYAKEKERKDWEICKNGFWHQDLYLLLHAFYRYEEDNTFLNQYIVATKNEFSYYNIWEHTFTLNELNDNLKSIGFRNINFFSSVAGDSYNDNCDTICVLAKK</sequence>
<evidence type="ECO:0000256" key="1">
    <source>
        <dbReference type="ARBA" id="ARBA00022679"/>
    </source>
</evidence>
<reference evidence="3 4" key="1">
    <citation type="submission" date="2018-05" db="EMBL/GenBank/DDBJ databases">
        <title>Genomic Encyclopedia of Type Strains, Phase IV (KMG-IV): sequencing the most valuable type-strain genomes for metagenomic binning, comparative biology and taxonomic classification.</title>
        <authorList>
            <person name="Goeker M."/>
        </authorList>
    </citation>
    <scope>NUCLEOTIDE SEQUENCE [LARGE SCALE GENOMIC DNA]</scope>
    <source>
        <strain evidence="3 4">JC118</strain>
    </source>
</reference>
<dbReference type="AlphaFoldDB" id="A0A318L6N0"/>
<dbReference type="OrthoDB" id="5522265at2"/>
<dbReference type="InterPro" id="IPR041698">
    <property type="entry name" value="Methyltransf_25"/>
</dbReference>
<dbReference type="STRING" id="1034346.GCA_000313565_03253"/>
<name>A0A318L6N0_9FIRM</name>
<keyword evidence="4" id="KW-1185">Reference proteome</keyword>
<dbReference type="Proteomes" id="UP000247612">
    <property type="component" value="Unassembled WGS sequence"/>
</dbReference>
<dbReference type="InterPro" id="IPR029063">
    <property type="entry name" value="SAM-dependent_MTases_sf"/>
</dbReference>
<dbReference type="SUPFAM" id="SSF53335">
    <property type="entry name" value="S-adenosyl-L-methionine-dependent methyltransferases"/>
    <property type="match status" value="1"/>
</dbReference>
<keyword evidence="1 3" id="KW-0808">Transferase</keyword>
<dbReference type="GO" id="GO:0032259">
    <property type="term" value="P:methylation"/>
    <property type="evidence" value="ECO:0007669"/>
    <property type="project" value="UniProtKB-KW"/>
</dbReference>
<dbReference type="Gene3D" id="2.20.25.110">
    <property type="entry name" value="S-adenosyl-L-methionine-dependent methyltransferases"/>
    <property type="match status" value="1"/>
</dbReference>
<feature type="domain" description="Methyltransferase" evidence="2">
    <location>
        <begin position="71"/>
        <end position="164"/>
    </location>
</feature>
<evidence type="ECO:0000259" key="2">
    <source>
        <dbReference type="Pfam" id="PF13649"/>
    </source>
</evidence>
<evidence type="ECO:0000313" key="4">
    <source>
        <dbReference type="Proteomes" id="UP000247612"/>
    </source>
</evidence>